<dbReference type="Gene3D" id="3.90.1580.10">
    <property type="entry name" value="paralog of FGE (formylglycine-generating enzyme)"/>
    <property type="match status" value="1"/>
</dbReference>
<dbReference type="PANTHER" id="PTHR23150:SF19">
    <property type="entry name" value="FORMYLGLYCINE-GENERATING ENZYME"/>
    <property type="match status" value="1"/>
</dbReference>
<feature type="domain" description="Sulfatase-modifying factor enzyme-like" evidence="1">
    <location>
        <begin position="10"/>
        <end position="312"/>
    </location>
</feature>
<dbReference type="RefSeq" id="WP_239156706.1">
    <property type="nucleotide sequence ID" value="NZ_AP023355.1"/>
</dbReference>
<dbReference type="InterPro" id="IPR005532">
    <property type="entry name" value="SUMF_dom"/>
</dbReference>
<dbReference type="EMBL" id="AP023355">
    <property type="protein sequence ID" value="BCJ33289.1"/>
    <property type="molecule type" value="Genomic_DNA"/>
</dbReference>
<evidence type="ECO:0000259" key="1">
    <source>
        <dbReference type="Pfam" id="PF03781"/>
    </source>
</evidence>
<keyword evidence="3" id="KW-1185">Reference proteome</keyword>
<organism evidence="2 3">
    <name type="scientific">Actinocatenispora thailandica</name>
    <dbReference type="NCBI Taxonomy" id="227318"/>
    <lineage>
        <taxon>Bacteria</taxon>
        <taxon>Bacillati</taxon>
        <taxon>Actinomycetota</taxon>
        <taxon>Actinomycetes</taxon>
        <taxon>Micromonosporales</taxon>
        <taxon>Micromonosporaceae</taxon>
        <taxon>Actinocatenispora</taxon>
    </lineage>
</organism>
<dbReference type="SUPFAM" id="SSF56436">
    <property type="entry name" value="C-type lectin-like"/>
    <property type="match status" value="1"/>
</dbReference>
<name>A0A7R7HVW3_9ACTN</name>
<proteinExistence type="predicted"/>
<dbReference type="InterPro" id="IPR042095">
    <property type="entry name" value="SUMF_sf"/>
</dbReference>
<evidence type="ECO:0000313" key="2">
    <source>
        <dbReference type="EMBL" id="BCJ33289.1"/>
    </source>
</evidence>
<protein>
    <recommendedName>
        <fullName evidence="1">Sulfatase-modifying factor enzyme-like domain-containing protein</fullName>
    </recommendedName>
</protein>
<dbReference type="Pfam" id="PF03781">
    <property type="entry name" value="FGE-sulfatase"/>
    <property type="match status" value="1"/>
</dbReference>
<reference evidence="2 3" key="1">
    <citation type="submission" date="2020-08" db="EMBL/GenBank/DDBJ databases">
        <title>Whole genome shotgun sequence of Actinocatenispora thailandica NBRC 105041.</title>
        <authorList>
            <person name="Komaki H."/>
            <person name="Tamura T."/>
        </authorList>
    </citation>
    <scope>NUCLEOTIDE SEQUENCE [LARGE SCALE GENOMIC DNA]</scope>
    <source>
        <strain evidence="2 3">NBRC 105041</strain>
    </source>
</reference>
<dbReference type="InterPro" id="IPR051043">
    <property type="entry name" value="Sulfatase_Mod_Factor_Kinase"/>
</dbReference>
<dbReference type="PANTHER" id="PTHR23150">
    <property type="entry name" value="SULFATASE MODIFYING FACTOR 1, 2"/>
    <property type="match status" value="1"/>
</dbReference>
<accession>A0A7R7HVW3</accession>
<dbReference type="KEGG" id="atl:Athai_07920"/>
<gene>
    <name evidence="2" type="ORF">Athai_07920</name>
</gene>
<dbReference type="InterPro" id="IPR016187">
    <property type="entry name" value="CTDL_fold"/>
</dbReference>
<sequence length="317" mass="35056">MATGEQPPDPAMVWVPGGTFTMGSDLADYPEEGPPHPVTVDGFWIDPTPVTVAQFARFVADTGYRTVAERPLDPAQYPNVDRRLLLAGSLVFTPTDKPVDLTDMQQWWRYVPGASWRHPEGPRSDVTGRDEHPVVHVCAEDVEAYAAWAGKQLPTEAEWECAARGGLSGATYAWGDEFLPAGKRMANTWAGEFPWHNLKPARRQRTTPVRTFPPNGYGLYDVAGNVWEWTADFYRSNHPATHACCAPPVNPRVDDAEGSYGDQEQGGAHVPRRVLKGGSHLCAENYCRRYRPAARQAQQVESAMSHIGFRCIARPGS</sequence>
<evidence type="ECO:0000313" key="3">
    <source>
        <dbReference type="Proteomes" id="UP000611640"/>
    </source>
</evidence>
<dbReference type="AlphaFoldDB" id="A0A7R7HVW3"/>
<dbReference type="Proteomes" id="UP000611640">
    <property type="component" value="Chromosome"/>
</dbReference>
<dbReference type="GO" id="GO:0120147">
    <property type="term" value="F:formylglycine-generating oxidase activity"/>
    <property type="evidence" value="ECO:0007669"/>
    <property type="project" value="TreeGrafter"/>
</dbReference>